<keyword evidence="4 6" id="KW-1133">Transmembrane helix</keyword>
<dbReference type="GO" id="GO:0005886">
    <property type="term" value="C:plasma membrane"/>
    <property type="evidence" value="ECO:0007669"/>
    <property type="project" value="UniProtKB-SubCell"/>
</dbReference>
<comment type="subcellular location">
    <subcellularLocation>
        <location evidence="1">Cell membrane</location>
        <topology evidence="1">Multi-pass membrane protein</topology>
    </subcellularLocation>
</comment>
<feature type="transmembrane region" description="Helical" evidence="6">
    <location>
        <begin position="217"/>
        <end position="238"/>
    </location>
</feature>
<dbReference type="EMBL" id="DXGH01000014">
    <property type="protein sequence ID" value="HIW80484.1"/>
    <property type="molecule type" value="Genomic_DNA"/>
</dbReference>
<feature type="transmembrane region" description="Helical" evidence="6">
    <location>
        <begin position="139"/>
        <end position="162"/>
    </location>
</feature>
<evidence type="ECO:0000256" key="2">
    <source>
        <dbReference type="ARBA" id="ARBA00022475"/>
    </source>
</evidence>
<dbReference type="PANTHER" id="PTHR30213">
    <property type="entry name" value="INNER MEMBRANE PROTEIN YHJD"/>
    <property type="match status" value="1"/>
</dbReference>
<name>A0A9D1R3Y8_9FIRM</name>
<dbReference type="NCBIfam" id="TIGR00765">
    <property type="entry name" value="yihY_not_rbn"/>
    <property type="match status" value="1"/>
</dbReference>
<evidence type="ECO:0000256" key="1">
    <source>
        <dbReference type="ARBA" id="ARBA00004651"/>
    </source>
</evidence>
<evidence type="ECO:0000256" key="6">
    <source>
        <dbReference type="SAM" id="Phobius"/>
    </source>
</evidence>
<organism evidence="7 8">
    <name type="scientific">Candidatus Acetatifactor stercoripullorum</name>
    <dbReference type="NCBI Taxonomy" id="2838414"/>
    <lineage>
        <taxon>Bacteria</taxon>
        <taxon>Bacillati</taxon>
        <taxon>Bacillota</taxon>
        <taxon>Clostridia</taxon>
        <taxon>Lachnospirales</taxon>
        <taxon>Lachnospiraceae</taxon>
        <taxon>Acetatifactor</taxon>
    </lineage>
</organism>
<evidence type="ECO:0000313" key="7">
    <source>
        <dbReference type="EMBL" id="HIW80484.1"/>
    </source>
</evidence>
<dbReference type="PIRSF" id="PIRSF035875">
    <property type="entry name" value="RNase_BN"/>
    <property type="match status" value="1"/>
</dbReference>
<comment type="caution">
    <text evidence="7">The sequence shown here is derived from an EMBL/GenBank/DDBJ whole genome shotgun (WGS) entry which is preliminary data.</text>
</comment>
<dbReference type="Pfam" id="PF03631">
    <property type="entry name" value="Virul_fac_BrkB"/>
    <property type="match status" value="1"/>
</dbReference>
<keyword evidence="5 6" id="KW-0472">Membrane</keyword>
<dbReference type="InterPro" id="IPR017039">
    <property type="entry name" value="Virul_fac_BrkB"/>
</dbReference>
<dbReference type="Proteomes" id="UP000824265">
    <property type="component" value="Unassembled WGS sequence"/>
</dbReference>
<feature type="transmembrane region" description="Helical" evidence="6">
    <location>
        <begin position="35"/>
        <end position="61"/>
    </location>
</feature>
<feature type="transmembrane region" description="Helical" evidence="6">
    <location>
        <begin position="244"/>
        <end position="273"/>
    </location>
</feature>
<accession>A0A9D1R3Y8</accession>
<evidence type="ECO:0000313" key="8">
    <source>
        <dbReference type="Proteomes" id="UP000824265"/>
    </source>
</evidence>
<dbReference type="AlphaFoldDB" id="A0A9D1R3Y8"/>
<evidence type="ECO:0000256" key="4">
    <source>
        <dbReference type="ARBA" id="ARBA00022989"/>
    </source>
</evidence>
<protein>
    <submittedName>
        <fullName evidence="7">YihY/virulence factor BrkB family protein</fullName>
    </submittedName>
</protein>
<reference evidence="7" key="1">
    <citation type="journal article" date="2021" name="PeerJ">
        <title>Extensive microbial diversity within the chicken gut microbiome revealed by metagenomics and culture.</title>
        <authorList>
            <person name="Gilroy R."/>
            <person name="Ravi A."/>
            <person name="Getino M."/>
            <person name="Pursley I."/>
            <person name="Horton D.L."/>
            <person name="Alikhan N.F."/>
            <person name="Baker D."/>
            <person name="Gharbi K."/>
            <person name="Hall N."/>
            <person name="Watson M."/>
            <person name="Adriaenssens E.M."/>
            <person name="Foster-Nyarko E."/>
            <person name="Jarju S."/>
            <person name="Secka A."/>
            <person name="Antonio M."/>
            <person name="Oren A."/>
            <person name="Chaudhuri R.R."/>
            <person name="La Ragione R."/>
            <person name="Hildebrand F."/>
            <person name="Pallen M.J."/>
        </authorList>
    </citation>
    <scope>NUCLEOTIDE SEQUENCE</scope>
    <source>
        <strain evidence="7">CHK195-6426</strain>
    </source>
</reference>
<sequence length="297" mass="33746">MFIRKGRQRKDRALHKLFIILRDFSAQMKKQNISAFAASTAFFLVLSIVPMLILICTIIPYTPLTEENLVRAVTEITPDRLDSLVEGLIAEVYEKSAGILSVAAITTLWSAGKGVLALMRGLNAIGGVEEDRNYFVVRLVASLYTVVMLVVLILSLFIMVFGNQLVELLLYRVPQLQILVSFLMNFRFLLVWAILTLLFSAVYAYVPNEKLAFGEQVPGAAFAAVVWSVFSWGFSLYVERTESYSIYGSLSLIVIVMVWMYFCMYIIMIGAYLNRYFRPVNRVLANRHRQDETSLED</sequence>
<evidence type="ECO:0000256" key="5">
    <source>
        <dbReference type="ARBA" id="ARBA00023136"/>
    </source>
</evidence>
<feature type="transmembrane region" description="Helical" evidence="6">
    <location>
        <begin position="182"/>
        <end position="205"/>
    </location>
</feature>
<gene>
    <name evidence="7" type="ORF">H9742_02985</name>
</gene>
<proteinExistence type="predicted"/>
<dbReference type="PANTHER" id="PTHR30213:SF0">
    <property type="entry name" value="UPF0761 MEMBRANE PROTEIN YIHY"/>
    <property type="match status" value="1"/>
</dbReference>
<keyword evidence="2" id="KW-1003">Cell membrane</keyword>
<keyword evidence="3 6" id="KW-0812">Transmembrane</keyword>
<evidence type="ECO:0000256" key="3">
    <source>
        <dbReference type="ARBA" id="ARBA00022692"/>
    </source>
</evidence>
<feature type="transmembrane region" description="Helical" evidence="6">
    <location>
        <begin position="97"/>
        <end position="118"/>
    </location>
</feature>
<reference evidence="7" key="2">
    <citation type="submission" date="2021-04" db="EMBL/GenBank/DDBJ databases">
        <authorList>
            <person name="Gilroy R."/>
        </authorList>
    </citation>
    <scope>NUCLEOTIDE SEQUENCE</scope>
    <source>
        <strain evidence="7">CHK195-6426</strain>
    </source>
</reference>